<evidence type="ECO:0000259" key="1">
    <source>
        <dbReference type="Pfam" id="PF03235"/>
    </source>
</evidence>
<gene>
    <name evidence="2" type="ORF">IR213_01690</name>
</gene>
<dbReference type="EMBL" id="JADHEC010000002">
    <property type="protein sequence ID" value="MBF2707310.1"/>
    <property type="molecule type" value="Genomic_DNA"/>
</dbReference>
<dbReference type="InterPro" id="IPR004919">
    <property type="entry name" value="GmrSD_N"/>
</dbReference>
<evidence type="ECO:0000313" key="2">
    <source>
        <dbReference type="EMBL" id="MBF2707310.1"/>
    </source>
</evidence>
<protein>
    <submittedName>
        <fullName evidence="2">DUF262 domain-containing protein</fullName>
    </submittedName>
</protein>
<dbReference type="PANTHER" id="PTHR39639">
    <property type="entry name" value="CHROMOSOME 16, WHOLE GENOME SHOTGUN SEQUENCE"/>
    <property type="match status" value="1"/>
</dbReference>
<dbReference type="RefSeq" id="WP_194310573.1">
    <property type="nucleotide sequence ID" value="NZ_JADHEC010000002.1"/>
</dbReference>
<organism evidence="2 3">
    <name type="scientific">Flavobacterium soyangense</name>
    <dbReference type="NCBI Taxonomy" id="2023265"/>
    <lineage>
        <taxon>Bacteria</taxon>
        <taxon>Pseudomonadati</taxon>
        <taxon>Bacteroidota</taxon>
        <taxon>Flavobacteriia</taxon>
        <taxon>Flavobacteriales</taxon>
        <taxon>Flavobacteriaceae</taxon>
        <taxon>Flavobacterium</taxon>
    </lineage>
</organism>
<keyword evidence="3" id="KW-1185">Reference proteome</keyword>
<proteinExistence type="predicted"/>
<name>A0A930XTC0_9FLAO</name>
<reference evidence="2" key="1">
    <citation type="submission" date="2020-11" db="EMBL/GenBank/DDBJ databases">
        <title>Genome of Flavobacterium soyangense.</title>
        <authorList>
            <person name="Liu Q."/>
            <person name="Xin Y.-H."/>
        </authorList>
    </citation>
    <scope>NUCLEOTIDE SEQUENCE</scope>
    <source>
        <strain evidence="2">CGMCC 1.13493</strain>
    </source>
</reference>
<dbReference type="AlphaFoldDB" id="A0A930XTC0"/>
<evidence type="ECO:0000313" key="3">
    <source>
        <dbReference type="Proteomes" id="UP000646211"/>
    </source>
</evidence>
<sequence length="581" mass="67771">MNKVNINGNDYEILDVLEKISIADSFVLPSNKIGSGSGEAKLYVGQVGDKLKSFFGERGFEINCFLSKTNLLRYLNSVYSEYLEPNQAYRLKEKLPLKWEERKAEVISKEVFIHFIAKDQNQIDGPRLYINSTNSNLVENNYLLLRKLPLPIITHLNIYKLKNTITENINYFFCLFLNGVEVNIYEELDENLIIDSEYERLIPVSEDIIEIEEELGNEFEETTKEIKIPFDPNKIKVRTDSSSIGQIIEDLEAGVINMNTEFQRLAGLWDIGKKSRLIESLILKLPIPAFYFNEMEENDLEVVDGLQRISTIKEFIVLKNKFKLVNLEFLHELEGLTFNELPSIYQRRIKTFQITTYVIEKGTPDEVKYNIFKRVNTGGLSLTPQEIRHAINQGRPSKLIAELVYKNSIEGKSFHRATDGKMSESKRMEDRDFANRFVAFYLNSYENYKPDLDTFLNTGMSKIKEKSESEIIKLKEDYIKGLNLSFDIFKNDAFRKRFNKNDSRKPINKALFEVLTVSFAKLNNNQILELKNKKDVFKRKFIELHKNINFLRSISTGTAQKENVFRRFTEIERIIKETLER</sequence>
<dbReference type="Proteomes" id="UP000646211">
    <property type="component" value="Unassembled WGS sequence"/>
</dbReference>
<feature type="domain" description="GmrSD restriction endonucleases N-terminal" evidence="1">
    <location>
        <begin position="258"/>
        <end position="390"/>
    </location>
</feature>
<accession>A0A930XTC0</accession>
<comment type="caution">
    <text evidence="2">The sequence shown here is derived from an EMBL/GenBank/DDBJ whole genome shotgun (WGS) entry which is preliminary data.</text>
</comment>
<dbReference type="Pfam" id="PF03235">
    <property type="entry name" value="GmrSD_N"/>
    <property type="match status" value="1"/>
</dbReference>
<dbReference type="PANTHER" id="PTHR39639:SF1">
    <property type="entry name" value="DUF262 DOMAIN-CONTAINING PROTEIN"/>
    <property type="match status" value="1"/>
</dbReference>